<evidence type="ECO:0000256" key="3">
    <source>
        <dbReference type="ARBA" id="ARBA00022679"/>
    </source>
</evidence>
<dbReference type="GO" id="GO:0004475">
    <property type="term" value="F:mannose-1-phosphate guanylyltransferase (GTP) activity"/>
    <property type="evidence" value="ECO:0007669"/>
    <property type="project" value="UniProtKB-EC"/>
</dbReference>
<accession>A0A7V6A5Y1</accession>
<dbReference type="InterPro" id="IPR049577">
    <property type="entry name" value="GMPP_N"/>
</dbReference>
<dbReference type="InterPro" id="IPR029044">
    <property type="entry name" value="Nucleotide-diphossugar_trans"/>
</dbReference>
<dbReference type="AlphaFoldDB" id="A0A7V6A5Y1"/>
<dbReference type="FunFam" id="3.90.550.10:FF:000046">
    <property type="entry name" value="Mannose-1-phosphate guanylyltransferase (GDP)"/>
    <property type="match status" value="1"/>
</dbReference>
<dbReference type="InterPro" id="IPR005835">
    <property type="entry name" value="NTP_transferase_dom"/>
</dbReference>
<feature type="domain" description="MannoseP isomerase/GMP-like beta-helix" evidence="9">
    <location>
        <begin position="300"/>
        <end position="355"/>
    </location>
</feature>
<proteinExistence type="inferred from homology"/>
<dbReference type="GO" id="GO:0005525">
    <property type="term" value="F:GTP binding"/>
    <property type="evidence" value="ECO:0007669"/>
    <property type="project" value="UniProtKB-KW"/>
</dbReference>
<dbReference type="InterPro" id="IPR054566">
    <property type="entry name" value="ManC/GMP-like_b-helix"/>
</dbReference>
<dbReference type="EMBL" id="DTGR01000205">
    <property type="protein sequence ID" value="HHS30648.1"/>
    <property type="molecule type" value="Genomic_DNA"/>
</dbReference>
<organism evidence="10">
    <name type="scientific">Desulfobacca acetoxidans</name>
    <dbReference type="NCBI Taxonomy" id="60893"/>
    <lineage>
        <taxon>Bacteria</taxon>
        <taxon>Pseudomonadati</taxon>
        <taxon>Thermodesulfobacteriota</taxon>
        <taxon>Desulfobaccia</taxon>
        <taxon>Desulfobaccales</taxon>
        <taxon>Desulfobaccaceae</taxon>
        <taxon>Desulfobacca</taxon>
    </lineage>
</organism>
<comment type="catalytic activity">
    <reaction evidence="7">
        <text>alpha-D-mannose 1-phosphate + GTP + H(+) = GDP-alpha-D-mannose + diphosphate</text>
        <dbReference type="Rhea" id="RHEA:15229"/>
        <dbReference type="ChEBI" id="CHEBI:15378"/>
        <dbReference type="ChEBI" id="CHEBI:33019"/>
        <dbReference type="ChEBI" id="CHEBI:37565"/>
        <dbReference type="ChEBI" id="CHEBI:57527"/>
        <dbReference type="ChEBI" id="CHEBI:58409"/>
        <dbReference type="EC" id="2.7.7.13"/>
    </reaction>
</comment>
<evidence type="ECO:0000256" key="5">
    <source>
        <dbReference type="ARBA" id="ARBA00022741"/>
    </source>
</evidence>
<evidence type="ECO:0000256" key="2">
    <source>
        <dbReference type="ARBA" id="ARBA00012387"/>
    </source>
</evidence>
<dbReference type="SUPFAM" id="SSF53448">
    <property type="entry name" value="Nucleotide-diphospho-sugar transferases"/>
    <property type="match status" value="1"/>
</dbReference>
<keyword evidence="4 10" id="KW-0548">Nucleotidyltransferase</keyword>
<dbReference type="GO" id="GO:0009298">
    <property type="term" value="P:GDP-mannose biosynthetic process"/>
    <property type="evidence" value="ECO:0007669"/>
    <property type="project" value="TreeGrafter"/>
</dbReference>
<protein>
    <recommendedName>
        <fullName evidence="2">mannose-1-phosphate guanylyltransferase</fullName>
        <ecNumber evidence="2">2.7.7.13</ecNumber>
    </recommendedName>
</protein>
<sequence length="361" mass="39954">MENSDNNLVAIIMAGGVGTRFWPLSTQEKPKQFIQLFDDRSLLQKSYDRVAGIVPDDRILVLTNADFTRLVKEQLPEVPPSNIIGEPERKDTAAAICLGVLIARKRFGNPVIIVLTADHLIEPLALFQRTMLSAVRAARESGALYTFGIKPTYPAVGYGYLEVGEKISEDAGIEHFHIVSFKEKPEEEIARQYVESGRYLWNSGMFVWTADAIFQELTLHLPGHVENLGTAVDKIGTGQWEAALQNAFATLPRISIDFAVMEKAREVRGVAGEFCWKDVGGWLAIQDFLECDASGNYIKGRVHALDAQGNLVFCDQPQETLAMVGVKDVVVVRSGAKTLVAHKDRLEDVKHVVESMLTQAT</sequence>
<dbReference type="SUPFAM" id="SSF159283">
    <property type="entry name" value="Guanosine diphospho-D-mannose pyrophosphorylase/mannose-6-phosphate isomerase linker domain"/>
    <property type="match status" value="1"/>
</dbReference>
<evidence type="ECO:0000313" key="10">
    <source>
        <dbReference type="EMBL" id="HHS30648.1"/>
    </source>
</evidence>
<dbReference type="EC" id="2.7.7.13" evidence="2"/>
<reference evidence="10" key="1">
    <citation type="journal article" date="2020" name="mSystems">
        <title>Genome- and Community-Level Interaction Insights into Carbon Utilization and Element Cycling Functions of Hydrothermarchaeota in Hydrothermal Sediment.</title>
        <authorList>
            <person name="Zhou Z."/>
            <person name="Liu Y."/>
            <person name="Xu W."/>
            <person name="Pan J."/>
            <person name="Luo Z.H."/>
            <person name="Li M."/>
        </authorList>
    </citation>
    <scope>NUCLEOTIDE SEQUENCE [LARGE SCALE GENOMIC DNA]</scope>
    <source>
        <strain evidence="10">SpSt-767</strain>
    </source>
</reference>
<evidence type="ECO:0000256" key="7">
    <source>
        <dbReference type="ARBA" id="ARBA00047343"/>
    </source>
</evidence>
<keyword evidence="6" id="KW-0342">GTP-binding</keyword>
<gene>
    <name evidence="10" type="ORF">ENV52_13220</name>
</gene>
<dbReference type="PANTHER" id="PTHR46390">
    <property type="entry name" value="MANNOSE-1-PHOSPHATE GUANYLYLTRANSFERASE"/>
    <property type="match status" value="1"/>
</dbReference>
<feature type="domain" description="Nucleotidyl transferase" evidence="8">
    <location>
        <begin position="10"/>
        <end position="287"/>
    </location>
</feature>
<dbReference type="CDD" id="cd02509">
    <property type="entry name" value="GDP-M1P_Guanylyltransferase"/>
    <property type="match status" value="1"/>
</dbReference>
<evidence type="ECO:0000256" key="6">
    <source>
        <dbReference type="ARBA" id="ARBA00023134"/>
    </source>
</evidence>
<evidence type="ECO:0000256" key="4">
    <source>
        <dbReference type="ARBA" id="ARBA00022695"/>
    </source>
</evidence>
<dbReference type="Pfam" id="PF22640">
    <property type="entry name" value="ManC_GMP_beta-helix"/>
    <property type="match status" value="1"/>
</dbReference>
<dbReference type="InterPro" id="IPR051161">
    <property type="entry name" value="Mannose-6P_isomerase_type2"/>
</dbReference>
<comment type="similarity">
    <text evidence="1">Belongs to the mannose-6-phosphate isomerase type 2 family.</text>
</comment>
<dbReference type="PANTHER" id="PTHR46390:SF1">
    <property type="entry name" value="MANNOSE-1-PHOSPHATE GUANYLYLTRANSFERASE"/>
    <property type="match status" value="1"/>
</dbReference>
<name>A0A7V6A5Y1_9BACT</name>
<evidence type="ECO:0000259" key="8">
    <source>
        <dbReference type="Pfam" id="PF00483"/>
    </source>
</evidence>
<evidence type="ECO:0000259" key="9">
    <source>
        <dbReference type="Pfam" id="PF22640"/>
    </source>
</evidence>
<comment type="caution">
    <text evidence="10">The sequence shown here is derived from an EMBL/GenBank/DDBJ whole genome shotgun (WGS) entry which is preliminary data.</text>
</comment>
<dbReference type="Gene3D" id="3.90.550.10">
    <property type="entry name" value="Spore Coat Polysaccharide Biosynthesis Protein SpsA, Chain A"/>
    <property type="match status" value="1"/>
</dbReference>
<keyword evidence="5" id="KW-0547">Nucleotide-binding</keyword>
<keyword evidence="3 10" id="KW-0808">Transferase</keyword>
<dbReference type="Pfam" id="PF00483">
    <property type="entry name" value="NTP_transferase"/>
    <property type="match status" value="1"/>
</dbReference>
<evidence type="ECO:0000256" key="1">
    <source>
        <dbReference type="ARBA" id="ARBA00006115"/>
    </source>
</evidence>